<name>A0ABP0SH85_9DINO</name>
<evidence type="ECO:0000313" key="3">
    <source>
        <dbReference type="Proteomes" id="UP001642484"/>
    </source>
</evidence>
<evidence type="ECO:0000313" key="2">
    <source>
        <dbReference type="EMBL" id="CAK9111891.1"/>
    </source>
</evidence>
<dbReference type="EMBL" id="CAXAMN010027595">
    <property type="protein sequence ID" value="CAK9111744.1"/>
    <property type="molecule type" value="Genomic_DNA"/>
</dbReference>
<dbReference type="EMBL" id="CAXAMN010027628">
    <property type="protein sequence ID" value="CAK9111891.1"/>
    <property type="molecule type" value="Genomic_DNA"/>
</dbReference>
<proteinExistence type="predicted"/>
<keyword evidence="3" id="KW-1185">Reference proteome</keyword>
<accession>A0ABP0SH85</accession>
<sequence>ASKLMEVGAERLKTFQKVERSLTEKAKALKQLCAQAAATAARYNVAEPEILIKGRSVMDRVMVTVLEALLLRALSIEDGKQSKQEVRLQMQRMTDQKVGAVCSPLLQACQKAMNA</sequence>
<feature type="non-terminal residue" evidence="1">
    <location>
        <position position="1"/>
    </location>
</feature>
<organism evidence="1 3">
    <name type="scientific">Durusdinium trenchii</name>
    <dbReference type="NCBI Taxonomy" id="1381693"/>
    <lineage>
        <taxon>Eukaryota</taxon>
        <taxon>Sar</taxon>
        <taxon>Alveolata</taxon>
        <taxon>Dinophyceae</taxon>
        <taxon>Suessiales</taxon>
        <taxon>Symbiodiniaceae</taxon>
        <taxon>Durusdinium</taxon>
    </lineage>
</organism>
<evidence type="ECO:0000313" key="1">
    <source>
        <dbReference type="EMBL" id="CAK9111744.1"/>
    </source>
</evidence>
<comment type="caution">
    <text evidence="1">The sequence shown here is derived from an EMBL/GenBank/DDBJ whole genome shotgun (WGS) entry which is preliminary data.</text>
</comment>
<gene>
    <name evidence="1" type="ORF">CCMP2556_LOCUS51847</name>
    <name evidence="2" type="ORF">CCMP2556_LOCUS51901</name>
</gene>
<reference evidence="1 3" key="1">
    <citation type="submission" date="2024-02" db="EMBL/GenBank/DDBJ databases">
        <authorList>
            <person name="Chen Y."/>
            <person name="Shah S."/>
            <person name="Dougan E. K."/>
            <person name="Thang M."/>
            <person name="Chan C."/>
        </authorList>
    </citation>
    <scope>NUCLEOTIDE SEQUENCE [LARGE SCALE GENOMIC DNA]</scope>
</reference>
<dbReference type="Proteomes" id="UP001642484">
    <property type="component" value="Unassembled WGS sequence"/>
</dbReference>
<protein>
    <submittedName>
        <fullName evidence="1">Uncharacterized protein</fullName>
    </submittedName>
</protein>